<dbReference type="AlphaFoldDB" id="A0A0C2X168"/>
<dbReference type="HOGENOM" id="CLU_047728_0_0_1"/>
<dbReference type="STRING" id="946122.A0A0C2X168"/>
<name>A0A0C2X168_AMAMK</name>
<protein>
    <submittedName>
        <fullName evidence="1">Uncharacterized protein</fullName>
    </submittedName>
</protein>
<keyword evidence="2" id="KW-1185">Reference proteome</keyword>
<dbReference type="InterPro" id="IPR014942">
    <property type="entry name" value="AbiEii"/>
</dbReference>
<dbReference type="EMBL" id="KN818271">
    <property type="protein sequence ID" value="KIL62438.1"/>
    <property type="molecule type" value="Genomic_DNA"/>
</dbReference>
<dbReference type="OrthoDB" id="3133286at2759"/>
<evidence type="ECO:0000313" key="1">
    <source>
        <dbReference type="EMBL" id="KIL62438.1"/>
    </source>
</evidence>
<dbReference type="InParanoid" id="A0A0C2X168"/>
<gene>
    <name evidence="1" type="ORF">M378DRAFT_165811</name>
</gene>
<proteinExistence type="predicted"/>
<organism evidence="1 2">
    <name type="scientific">Amanita muscaria (strain Koide BX008)</name>
    <dbReference type="NCBI Taxonomy" id="946122"/>
    <lineage>
        <taxon>Eukaryota</taxon>
        <taxon>Fungi</taxon>
        <taxon>Dikarya</taxon>
        <taxon>Basidiomycota</taxon>
        <taxon>Agaricomycotina</taxon>
        <taxon>Agaricomycetes</taxon>
        <taxon>Agaricomycetidae</taxon>
        <taxon>Agaricales</taxon>
        <taxon>Pluteineae</taxon>
        <taxon>Amanitaceae</taxon>
        <taxon>Amanita</taxon>
    </lineage>
</organism>
<dbReference type="Pfam" id="PF08843">
    <property type="entry name" value="AbiEii"/>
    <property type="match status" value="1"/>
</dbReference>
<evidence type="ECO:0000313" key="2">
    <source>
        <dbReference type="Proteomes" id="UP000054549"/>
    </source>
</evidence>
<reference evidence="1 2" key="1">
    <citation type="submission" date="2014-04" db="EMBL/GenBank/DDBJ databases">
        <title>Evolutionary Origins and Diversification of the Mycorrhizal Mutualists.</title>
        <authorList>
            <consortium name="DOE Joint Genome Institute"/>
            <consortium name="Mycorrhizal Genomics Consortium"/>
            <person name="Kohler A."/>
            <person name="Kuo A."/>
            <person name="Nagy L.G."/>
            <person name="Floudas D."/>
            <person name="Copeland A."/>
            <person name="Barry K.W."/>
            <person name="Cichocki N."/>
            <person name="Veneault-Fourrey C."/>
            <person name="LaButti K."/>
            <person name="Lindquist E.A."/>
            <person name="Lipzen A."/>
            <person name="Lundell T."/>
            <person name="Morin E."/>
            <person name="Murat C."/>
            <person name="Riley R."/>
            <person name="Ohm R."/>
            <person name="Sun H."/>
            <person name="Tunlid A."/>
            <person name="Henrissat B."/>
            <person name="Grigoriev I.V."/>
            <person name="Hibbett D.S."/>
            <person name="Martin F."/>
        </authorList>
    </citation>
    <scope>NUCLEOTIDE SEQUENCE [LARGE SCALE GENOMIC DNA]</scope>
    <source>
        <strain evidence="1 2">Koide BX008</strain>
    </source>
</reference>
<sequence length="224" mass="26407">MVNLQLTKKDVFRVARRTVEALYAVGYTRCCLFGSAACCKIWGNASSRVPGDLDIVVFTNDDPEIIKEALEYTHGRFYRVDGRDGPYKVLWYLIRQSPELKIKIDILIPGKKKPLGIPHIPSRDIWFYDNLPVMPILPLLILKVQGWRDHRRSRKYWHRWKEPQDVEDIEMLLSMVDDNDALRNYGWLHSKWFMRKANELIETYVDKFPNSSYAWGSIGFDVYY</sequence>
<accession>A0A0C2X168</accession>
<dbReference type="Proteomes" id="UP000054549">
    <property type="component" value="Unassembled WGS sequence"/>
</dbReference>